<dbReference type="Proteomes" id="UP000070377">
    <property type="component" value="Unassembled WGS sequence"/>
</dbReference>
<dbReference type="AlphaFoldDB" id="A0A139N2Q3"/>
<evidence type="ECO:0000313" key="2">
    <source>
        <dbReference type="Proteomes" id="UP000070377"/>
    </source>
</evidence>
<comment type="caution">
    <text evidence="1">The sequence shown here is derived from an EMBL/GenBank/DDBJ whole genome shotgun (WGS) entry which is preliminary data.</text>
</comment>
<organism evidence="1 2">
    <name type="scientific">Streptococcus cristatus</name>
    <dbReference type="NCBI Taxonomy" id="45634"/>
    <lineage>
        <taxon>Bacteria</taxon>
        <taxon>Bacillati</taxon>
        <taxon>Bacillota</taxon>
        <taxon>Bacilli</taxon>
        <taxon>Lactobacillales</taxon>
        <taxon>Streptococcaceae</taxon>
        <taxon>Streptococcus</taxon>
    </lineage>
</organism>
<proteinExistence type="predicted"/>
<dbReference type="PATRIC" id="fig|45634.12.peg.990"/>
<protein>
    <submittedName>
        <fullName evidence="1">Orf49</fullName>
    </submittedName>
</protein>
<reference evidence="1 2" key="1">
    <citation type="submission" date="2016-01" db="EMBL/GenBank/DDBJ databases">
        <title>Highly variable Streptococcus oralis are common among viridans streptococci isolated from primates.</title>
        <authorList>
            <person name="Denapaite D."/>
            <person name="Rieger M."/>
            <person name="Koendgen S."/>
            <person name="Brueckner R."/>
            <person name="Ochigava I."/>
            <person name="Kappeler P."/>
            <person name="Maetz-Rensing K."/>
            <person name="Leendertz F."/>
            <person name="Hakenbeck R."/>
        </authorList>
    </citation>
    <scope>NUCLEOTIDE SEQUENCE [LARGE SCALE GENOMIC DNA]</scope>
    <source>
        <strain evidence="1 2">DD08</strain>
    </source>
</reference>
<gene>
    <name evidence="1" type="ORF">SCRDD08_00950</name>
</gene>
<dbReference type="STRING" id="45634.SCRDD08_00950"/>
<accession>A0A139N2Q3</accession>
<dbReference type="RefSeq" id="WP_061422645.1">
    <property type="nucleotide sequence ID" value="NZ_KQ969062.1"/>
</dbReference>
<name>A0A139N2Q3_STRCR</name>
<evidence type="ECO:0000313" key="1">
    <source>
        <dbReference type="EMBL" id="KXT70011.1"/>
    </source>
</evidence>
<sequence>MLKVTKTRQTTAEFYVTEDEQEHLVKTTVINTDNNAVSNVIETLHDPELYAKHRKDMRKDEQNLRNLRYQIEDEILAELDAAGKAETA</sequence>
<dbReference type="EMBL" id="LQRD01000033">
    <property type="protein sequence ID" value="KXT70011.1"/>
    <property type="molecule type" value="Genomic_DNA"/>
</dbReference>